<dbReference type="GO" id="GO:0000463">
    <property type="term" value="P:maturation of LSU-rRNA from tricistronic rRNA transcript (SSU-rRNA, 5.8S rRNA, LSU-rRNA)"/>
    <property type="evidence" value="ECO:0007669"/>
    <property type="project" value="TreeGrafter"/>
</dbReference>
<reference evidence="3" key="1">
    <citation type="journal article" date="2020" name="bioRxiv">
        <title>Chromosome-level reference genome of the European wasp spider Argiope bruennichi: a resource for studies on range expansion and evolutionary adaptation.</title>
        <authorList>
            <person name="Sheffer M.M."/>
            <person name="Hoppe A."/>
            <person name="Krehenwinkel H."/>
            <person name="Uhl G."/>
            <person name="Kuss A.W."/>
            <person name="Jensen L."/>
            <person name="Jensen C."/>
            <person name="Gillespie R.G."/>
            <person name="Hoff K.J."/>
            <person name="Prost S."/>
        </authorList>
    </citation>
    <scope>NUCLEOTIDE SEQUENCE</scope>
</reference>
<dbReference type="InterPro" id="IPR032436">
    <property type="entry name" value="URB1_C"/>
</dbReference>
<organism evidence="3 4">
    <name type="scientific">Argiope bruennichi</name>
    <name type="common">Wasp spider</name>
    <name type="synonym">Aranea bruennichi</name>
    <dbReference type="NCBI Taxonomy" id="94029"/>
    <lineage>
        <taxon>Eukaryota</taxon>
        <taxon>Metazoa</taxon>
        <taxon>Ecdysozoa</taxon>
        <taxon>Arthropoda</taxon>
        <taxon>Chelicerata</taxon>
        <taxon>Arachnida</taxon>
        <taxon>Araneae</taxon>
        <taxon>Araneomorphae</taxon>
        <taxon>Entelegynae</taxon>
        <taxon>Araneoidea</taxon>
        <taxon>Araneidae</taxon>
        <taxon>Argiope</taxon>
    </lineage>
</organism>
<evidence type="ECO:0000259" key="1">
    <source>
        <dbReference type="Pfam" id="PF11707"/>
    </source>
</evidence>
<accession>A0A8T0DYG9</accession>
<dbReference type="GO" id="GO:0005730">
    <property type="term" value="C:nucleolus"/>
    <property type="evidence" value="ECO:0007669"/>
    <property type="project" value="TreeGrafter"/>
</dbReference>
<name>A0A8T0DYG9_ARGBR</name>
<dbReference type="PANTHER" id="PTHR13500">
    <property type="entry name" value="NUCLEOLAR PRERIBOSOMAL-ASSOCIATED PROTEIN 1"/>
    <property type="match status" value="1"/>
</dbReference>
<keyword evidence="4" id="KW-1185">Reference proteome</keyword>
<dbReference type="Pfam" id="PF16201">
    <property type="entry name" value="NopRA1"/>
    <property type="match status" value="1"/>
</dbReference>
<protein>
    <submittedName>
        <fullName evidence="3">Nucleolar pre-ribosomal-associated protein 1 like protein</fullName>
    </submittedName>
</protein>
<comment type="caution">
    <text evidence="3">The sequence shown here is derived from an EMBL/GenBank/DDBJ whole genome shotgun (WGS) entry which is preliminary data.</text>
</comment>
<dbReference type="InterPro" id="IPR039844">
    <property type="entry name" value="URB1"/>
</dbReference>
<evidence type="ECO:0000259" key="2">
    <source>
        <dbReference type="Pfam" id="PF16201"/>
    </source>
</evidence>
<dbReference type="InterPro" id="IPR021714">
    <property type="entry name" value="URB1_N"/>
</dbReference>
<dbReference type="EMBL" id="JABXBU010002231">
    <property type="protein sequence ID" value="KAF8763306.1"/>
    <property type="molecule type" value="Genomic_DNA"/>
</dbReference>
<dbReference type="Pfam" id="PF11707">
    <property type="entry name" value="Npa1"/>
    <property type="match status" value="1"/>
</dbReference>
<sequence length="1813" mass="208298">MADRVAADVIYKSLVQNDDALTHLQHFVRQAEEFHAKDSDYDVVKEYLKLSGNCHELGQYVKELATCDSHHAMALLDTMCHILIRLASDLSMFIAAGTSIVNEMLSYGMKTIFNFLKMKQKSSRTKSALHLLTAMIALGNQTAHQVVAKLNFSNPEYLHLLNRTNFSEDEDVRTAFLNLIVLVITVCNNSIIRQIVEVKGFLNSILPGLISDRVSTITLVLNTFRQFIIENINIPKTTKLHLFNDHSLKPIIQLYTWKGPVRVKKHGKRKLGEEKYSVAYDVSDEELVEVQTCAHEFMSALCCSHKHGIIFTDLSCGTSGKNYNIVITNILKSFTKPFSDPLMSSFVISVLQACPDQLKQYLVVFKDSFVPRLSTSWLNVVDFLEKSGHRVLCYHLSRFLLSILTQIEAVAKFCDHPDSTNIPYEASELLNFKLLFLSLVFPCFPAADKLQKYWHKITYENSEILQDEAVKDLPIPTFSDELSTLIEVIKYYKTFSSELNREFDFDLPHMLNGLKICSSVLSSCDLSKVYSSVIDFCSKENSTSLWNKQKVVDSPLLLIRDIYLEAHKSKEFSGVRDILYKILLCTNVFVGCQWEIDLWLEALECAKSRHIPIIFDFINETMHLLLKQQNKHIGDHEMPDVIGIKNEKNDDINENSALEDNEVLYIAPDQRSFSNFVVAAFQTLQSLPENKTKGCQMFVEKALDPLMHYQHSPKNLFTAIQQYKPMITPYLYEYWKFLSSASEIKVPFESLCLENSTCTLDINDHLRQNFISTHSSSVKLSSCNLNNLCESLNGKSIQRTVWQLLAYIDFEVKFILKRKTENFALVTYFQLLKQLLNCLSISSSDVMDTSCNEESIKVENDQIIPTESAIEIFKDFLNHPTILKLFLFDMKIVENKSEHLNNSVILATKLVLDVIQNALSLGNEMLSSYLIPFKKKVLKYLYRGKKSEIESNIERASIIGTFSPLFGTSDVRVLLENLLTFENNAITDFDAYFSSLCLLLQTFIEKEEMILLSSDSINGLILKFVTLPKKKRKILRQYLLNLLQKHPIYGLLVSEDTALLLLQNKSLKDLTILGTLIGYNDKFRKIVQIFISDKFDESDSTEYMHLVCKCLCNCSEDEQDNEFKDLISSNFSSSFEDMVFSDISADWDSLYECGIGKAMQLLLLRKHPNPKKLQEFCKLILKNPENEIPNKSKMLIILQVFEAWKFYSHETNKIKLQILKVCCIWLSSGLNENFRCSELFNFMKELLQNVNDFEISKVVDVTDFFSKCLKFALNYTDIGIDLLKILSLLCEKANGNNLPVQSLHGLLTGHSQFFEVMLSDEGDKNNLKENLINLLIILTKLDGTVCKENHIGLLLSAYGASMASVDQKLLYLLKLYADNSISMSQYSPFLWGKSAISHYSIMKRSQSYLWKQPKLQDILSLLLPDKIENTLLYFPIHMKLEPSSELIEVEDHLTNKIYDMRFFLPLFAHLLSPGAFVHCSQFIQSKAPLLIFISLSSMEPPVRALSFYCLSQFYQHLEGAYFREKGIWLCLLDSLRNSIASTNPKIPNIVSLFLARATDIFTKPEHKLYRPLYTFILRRPLLDIGQVPEFYNLFNSSYIEHRILRHWLLNLIGDGLRSSLDFHICEKRYIFSSLLTHYISCLSTNQEKVAILQCLNSAVKIKSSAHTLCQKGLLIWLQNVVEESDLAEIDALKSLCEVMRNLKVNVPDYFNFTLVFWKFIPKLKFLDIHTIKTLLSSLLHSLTTMKNSDKTFWSSYKISLEEIDQLYELWKFLVEKFQSKEKSDSEEKVSIGLADIKECFLLCSKIVTFWEPF</sequence>
<gene>
    <name evidence="3" type="ORF">HNY73_021504</name>
</gene>
<dbReference type="PANTHER" id="PTHR13500:SF0">
    <property type="entry name" value="NUCLEOLAR PRE-RIBOSOMAL-ASSOCIATED PROTEIN 1"/>
    <property type="match status" value="1"/>
</dbReference>
<feature type="domain" description="URB1 N-terminal" evidence="1">
    <location>
        <begin position="62"/>
        <end position="379"/>
    </location>
</feature>
<evidence type="ECO:0000313" key="3">
    <source>
        <dbReference type="EMBL" id="KAF8763306.1"/>
    </source>
</evidence>
<dbReference type="GO" id="GO:0000466">
    <property type="term" value="P:maturation of 5.8S rRNA from tricistronic rRNA transcript (SSU-rRNA, 5.8S rRNA, LSU-rRNA)"/>
    <property type="evidence" value="ECO:0007669"/>
    <property type="project" value="TreeGrafter"/>
</dbReference>
<dbReference type="Proteomes" id="UP000807504">
    <property type="component" value="Unassembled WGS sequence"/>
</dbReference>
<proteinExistence type="predicted"/>
<feature type="domain" description="URB1 C-terminal" evidence="2">
    <location>
        <begin position="1490"/>
        <end position="1675"/>
    </location>
</feature>
<evidence type="ECO:0000313" key="4">
    <source>
        <dbReference type="Proteomes" id="UP000807504"/>
    </source>
</evidence>
<reference evidence="3" key="2">
    <citation type="submission" date="2020-06" db="EMBL/GenBank/DDBJ databases">
        <authorList>
            <person name="Sheffer M."/>
        </authorList>
    </citation>
    <scope>NUCLEOTIDE SEQUENCE</scope>
</reference>